<evidence type="ECO:0000259" key="3">
    <source>
        <dbReference type="PROSITE" id="PS50043"/>
    </source>
</evidence>
<dbReference type="InterPro" id="IPR011990">
    <property type="entry name" value="TPR-like_helical_dom_sf"/>
</dbReference>
<evidence type="ECO:0000256" key="2">
    <source>
        <dbReference type="ARBA" id="ARBA00022840"/>
    </source>
</evidence>
<name>A0A5P9Q8P8_9MICO</name>
<dbReference type="GO" id="GO:0003677">
    <property type="term" value="F:DNA binding"/>
    <property type="evidence" value="ECO:0007669"/>
    <property type="project" value="InterPro"/>
</dbReference>
<accession>A0A5P9Q8P8</accession>
<evidence type="ECO:0000313" key="4">
    <source>
        <dbReference type="EMBL" id="QFU96785.1"/>
    </source>
</evidence>
<dbReference type="GO" id="GO:0005524">
    <property type="term" value="F:ATP binding"/>
    <property type="evidence" value="ECO:0007669"/>
    <property type="project" value="UniProtKB-KW"/>
</dbReference>
<dbReference type="Gene3D" id="3.40.50.300">
    <property type="entry name" value="P-loop containing nucleotide triphosphate hydrolases"/>
    <property type="match status" value="1"/>
</dbReference>
<dbReference type="SUPFAM" id="SSF46894">
    <property type="entry name" value="C-terminal effector domain of the bipartite response regulators"/>
    <property type="match status" value="1"/>
</dbReference>
<dbReference type="SUPFAM" id="SSF52540">
    <property type="entry name" value="P-loop containing nucleoside triphosphate hydrolases"/>
    <property type="match status" value="1"/>
</dbReference>
<keyword evidence="2" id="KW-0067">ATP-binding</keyword>
<dbReference type="GO" id="GO:0004016">
    <property type="term" value="F:adenylate cyclase activity"/>
    <property type="evidence" value="ECO:0007669"/>
    <property type="project" value="TreeGrafter"/>
</dbReference>
<evidence type="ECO:0000313" key="5">
    <source>
        <dbReference type="Proteomes" id="UP000326702"/>
    </source>
</evidence>
<proteinExistence type="predicted"/>
<dbReference type="Gene3D" id="1.10.10.10">
    <property type="entry name" value="Winged helix-like DNA-binding domain superfamily/Winged helix DNA-binding domain"/>
    <property type="match status" value="1"/>
</dbReference>
<dbReference type="PROSITE" id="PS50043">
    <property type="entry name" value="HTH_LUXR_2"/>
    <property type="match status" value="1"/>
</dbReference>
<dbReference type="RefSeq" id="WP_036954382.1">
    <property type="nucleotide sequence ID" value="NZ_BAABIH010000013.1"/>
</dbReference>
<dbReference type="InterPro" id="IPR000792">
    <property type="entry name" value="Tscrpt_reg_LuxR_C"/>
</dbReference>
<dbReference type="AlphaFoldDB" id="A0A5P9Q8P8"/>
<feature type="domain" description="HTH luxR-type" evidence="3">
    <location>
        <begin position="842"/>
        <end position="906"/>
    </location>
</feature>
<evidence type="ECO:0000256" key="1">
    <source>
        <dbReference type="ARBA" id="ARBA00022741"/>
    </source>
</evidence>
<gene>
    <name evidence="4" type="ORF">KDY119_00275</name>
</gene>
<dbReference type="CDD" id="cd06170">
    <property type="entry name" value="LuxR_C_like"/>
    <property type="match status" value="1"/>
</dbReference>
<dbReference type="Pfam" id="PF13191">
    <property type="entry name" value="AAA_16"/>
    <property type="match status" value="1"/>
</dbReference>
<dbReference type="InterPro" id="IPR027417">
    <property type="entry name" value="P-loop_NTPase"/>
</dbReference>
<sequence length="906" mass="96745">MPHRTPGPELRGRRAELRELDQVLRDVRDGRSRVLVLRGEAGVGKTALLDHLTERAAPARVLRAGGVEPESEIAYSGLQQLCAPLLPQLEALPAPQRDALSTAFGLGVGEPPSALLVGLGVLSLLAESASTQPLVCVVDDAQWLDRMSQVVLTFVARRLDAESVALVLGARAADDDALADLPALRLAGLPPADARALLDSVLTGPVDDQVRERIVAETRGNPLALLELPHELTATELAFGFGAPGSPELANRVEAGFAARIERLPADSRQLVLAAALEPTGDVPLLWRTCERLWITHDAAAAAESAGLLEVGARVRFRHPLARSAAWRSADPAEQREAHRAIADATDVDLDPDRRAWHRAYSLAGPDEDVAAELDRSAARALARGGRSAAAAFLERAAELTPDPVCRATRVLAAASARLASGALDAVPDLLAAAELCPLDTVQQATLERLRAQATFAVDPGRASAPPLLAAAQRLEKLDPGAARETYLWALTAAMQAGRFEHGLVRQVAEAARSVPPADDPVGLLVAGLTARYLDGYAAAVAPFRRAVEAIRDDEDLRLLGVAGPVCQEICHDEAWWRLTERAVQYARRTADLSLLPTALTFRAVALVWAGRFADAASLADEAEALAQTTGVAPHPSGILMLAAYRGDEAAGLDRIDAVVSDAEARGQGRLIGLALYCRALLLNGLGRYQSALDAARKGAAYEDLSVFSWTLVELVEAAARSGDEATARDARDRLAARTSAAGTDWSLGIQAGVDAIVSPAGEAEDRFREAIERLGSTRLTLHRARIQLQYGEWLRRENRRTDAREQLRAAHEAYAASGAEAFAARAARELAATGETVRKRSTGSPDQLTAQEAQIARLAVAGRTNPEIGAVLFLSPRTVEWHLRKVFTKLGITSRRELASALRRP</sequence>
<dbReference type="InterPro" id="IPR016032">
    <property type="entry name" value="Sig_transdc_resp-reg_C-effctor"/>
</dbReference>
<dbReference type="PANTHER" id="PTHR16305">
    <property type="entry name" value="TESTICULAR SOLUBLE ADENYLYL CYCLASE"/>
    <property type="match status" value="1"/>
</dbReference>
<dbReference type="EMBL" id="CP045529">
    <property type="protein sequence ID" value="QFU96785.1"/>
    <property type="molecule type" value="Genomic_DNA"/>
</dbReference>
<organism evidence="4 5">
    <name type="scientific">Luteimicrobium xylanilyticum</name>
    <dbReference type="NCBI Taxonomy" id="1133546"/>
    <lineage>
        <taxon>Bacteria</taxon>
        <taxon>Bacillati</taxon>
        <taxon>Actinomycetota</taxon>
        <taxon>Actinomycetes</taxon>
        <taxon>Micrococcales</taxon>
        <taxon>Luteimicrobium</taxon>
    </lineage>
</organism>
<keyword evidence="1" id="KW-0547">Nucleotide-binding</keyword>
<dbReference type="PRINTS" id="PR00038">
    <property type="entry name" value="HTHLUXR"/>
</dbReference>
<dbReference type="SMART" id="SM00421">
    <property type="entry name" value="HTH_LUXR"/>
    <property type="match status" value="1"/>
</dbReference>
<dbReference type="GO" id="GO:0006355">
    <property type="term" value="P:regulation of DNA-templated transcription"/>
    <property type="evidence" value="ECO:0007669"/>
    <property type="project" value="InterPro"/>
</dbReference>
<protein>
    <submittedName>
        <fullName evidence="4">HTH-type transcriptional regulator</fullName>
    </submittedName>
</protein>
<dbReference type="InterPro" id="IPR036388">
    <property type="entry name" value="WH-like_DNA-bd_sf"/>
</dbReference>
<dbReference type="OrthoDB" id="483at2"/>
<dbReference type="Pfam" id="PF00196">
    <property type="entry name" value="GerE"/>
    <property type="match status" value="1"/>
</dbReference>
<dbReference type="SUPFAM" id="SSF48452">
    <property type="entry name" value="TPR-like"/>
    <property type="match status" value="1"/>
</dbReference>
<dbReference type="Proteomes" id="UP000326702">
    <property type="component" value="Chromosome"/>
</dbReference>
<dbReference type="InterPro" id="IPR041664">
    <property type="entry name" value="AAA_16"/>
</dbReference>
<keyword evidence="5" id="KW-1185">Reference proteome</keyword>
<dbReference type="GO" id="GO:0005737">
    <property type="term" value="C:cytoplasm"/>
    <property type="evidence" value="ECO:0007669"/>
    <property type="project" value="TreeGrafter"/>
</dbReference>
<reference evidence="4 5" key="1">
    <citation type="submission" date="2019-10" db="EMBL/GenBank/DDBJ databases">
        <title>Genome sequence of Luteimicrobium xylanilyticum HY-24.</title>
        <authorList>
            <person name="Kim D.Y."/>
            <person name="Park H.-Y."/>
        </authorList>
    </citation>
    <scope>NUCLEOTIDE SEQUENCE [LARGE SCALE GENOMIC DNA]</scope>
    <source>
        <strain evidence="4 5">HY-24</strain>
    </source>
</reference>
<dbReference type="PANTHER" id="PTHR16305:SF35">
    <property type="entry name" value="TRANSCRIPTIONAL ACTIVATOR DOMAIN"/>
    <property type="match status" value="1"/>
</dbReference>
<dbReference type="KEGG" id="lxl:KDY119_00275"/>